<dbReference type="EMBL" id="MU003547">
    <property type="protein sequence ID" value="KAF2463723.1"/>
    <property type="molecule type" value="Genomic_DNA"/>
</dbReference>
<sequence>MATGGKVSVLCDSDCDKSMCGCGVRFVLTYLMDSMVVYLSSGFKKDECIEIMIGVIWVSCWHLGKFSNSSEGLEELNIPIFEVQVLTAEDADRGWRPRGRCGRCRREIVCLTFLRFMNEGLLCADDLDNLWEIREYSILLTTARAERVQVLLMNRIQSLQWKVFRFSILHASHLTIRSPNPHESSAIQIITQRAIFLRGIDQSLNTGSVLKVGYVFYSWIEIHRTSALGERFTLTVRPFASSSSSSSSSSTFTLNVDNDTTLRLSFFLPVTSQFGSTFVRKHPGQNSCWDDSDKQED</sequence>
<gene>
    <name evidence="1" type="ORF">BDR25DRAFT_362525</name>
</gene>
<keyword evidence="2" id="KW-1185">Reference proteome</keyword>
<accession>A0ACB6Q9U4</accession>
<comment type="caution">
    <text evidence="1">The sequence shown here is derived from an EMBL/GenBank/DDBJ whole genome shotgun (WGS) entry which is preliminary data.</text>
</comment>
<organism evidence="1 2">
    <name type="scientific">Lindgomyces ingoldianus</name>
    <dbReference type="NCBI Taxonomy" id="673940"/>
    <lineage>
        <taxon>Eukaryota</taxon>
        <taxon>Fungi</taxon>
        <taxon>Dikarya</taxon>
        <taxon>Ascomycota</taxon>
        <taxon>Pezizomycotina</taxon>
        <taxon>Dothideomycetes</taxon>
        <taxon>Pleosporomycetidae</taxon>
        <taxon>Pleosporales</taxon>
        <taxon>Lindgomycetaceae</taxon>
        <taxon>Lindgomyces</taxon>
    </lineage>
</organism>
<dbReference type="Proteomes" id="UP000799755">
    <property type="component" value="Unassembled WGS sequence"/>
</dbReference>
<evidence type="ECO:0000313" key="1">
    <source>
        <dbReference type="EMBL" id="KAF2463723.1"/>
    </source>
</evidence>
<evidence type="ECO:0000313" key="2">
    <source>
        <dbReference type="Proteomes" id="UP000799755"/>
    </source>
</evidence>
<reference evidence="1" key="1">
    <citation type="journal article" date="2020" name="Stud. Mycol.">
        <title>101 Dothideomycetes genomes: a test case for predicting lifestyles and emergence of pathogens.</title>
        <authorList>
            <person name="Haridas S."/>
            <person name="Albert R."/>
            <person name="Binder M."/>
            <person name="Bloem J."/>
            <person name="Labutti K."/>
            <person name="Salamov A."/>
            <person name="Andreopoulos B."/>
            <person name="Baker S."/>
            <person name="Barry K."/>
            <person name="Bills G."/>
            <person name="Bluhm B."/>
            <person name="Cannon C."/>
            <person name="Castanera R."/>
            <person name="Culley D."/>
            <person name="Daum C."/>
            <person name="Ezra D."/>
            <person name="Gonzalez J."/>
            <person name="Henrissat B."/>
            <person name="Kuo A."/>
            <person name="Liang C."/>
            <person name="Lipzen A."/>
            <person name="Lutzoni F."/>
            <person name="Magnuson J."/>
            <person name="Mondo S."/>
            <person name="Nolan M."/>
            <person name="Ohm R."/>
            <person name="Pangilinan J."/>
            <person name="Park H.-J."/>
            <person name="Ramirez L."/>
            <person name="Alfaro M."/>
            <person name="Sun H."/>
            <person name="Tritt A."/>
            <person name="Yoshinaga Y."/>
            <person name="Zwiers L.-H."/>
            <person name="Turgeon B."/>
            <person name="Goodwin S."/>
            <person name="Spatafora J."/>
            <person name="Crous P."/>
            <person name="Grigoriev I."/>
        </authorList>
    </citation>
    <scope>NUCLEOTIDE SEQUENCE</scope>
    <source>
        <strain evidence="1">ATCC 200398</strain>
    </source>
</reference>
<proteinExistence type="predicted"/>
<protein>
    <submittedName>
        <fullName evidence="1">Uncharacterized protein</fullName>
    </submittedName>
</protein>
<name>A0ACB6Q9U4_9PLEO</name>